<dbReference type="PANTHER" id="PTHR43085:SF57">
    <property type="entry name" value="CARBOHYDRATE KINASE PFKB DOMAIN-CONTAINING PROTEIN"/>
    <property type="match status" value="1"/>
</dbReference>
<evidence type="ECO:0000256" key="3">
    <source>
        <dbReference type="ARBA" id="ARBA00022777"/>
    </source>
</evidence>
<comment type="caution">
    <text evidence="5">The sequence shown here is derived from an EMBL/GenBank/DDBJ whole genome shotgun (WGS) entry which is preliminary data.</text>
</comment>
<feature type="domain" description="Carbohydrate kinase PfkB" evidence="4">
    <location>
        <begin position="1"/>
        <end position="324"/>
    </location>
</feature>
<keyword evidence="2" id="KW-0808">Transferase</keyword>
<keyword evidence="6" id="KW-1185">Reference proteome</keyword>
<proteinExistence type="inferred from homology"/>
<evidence type="ECO:0000256" key="1">
    <source>
        <dbReference type="ARBA" id="ARBA00010688"/>
    </source>
</evidence>
<gene>
    <name evidence="5" type="ORF">QTN47_03460</name>
</gene>
<accession>A0ABV3ZBB9</accession>
<evidence type="ECO:0000256" key="2">
    <source>
        <dbReference type="ARBA" id="ARBA00022679"/>
    </source>
</evidence>
<dbReference type="InterPro" id="IPR011611">
    <property type="entry name" value="PfkB_dom"/>
</dbReference>
<organism evidence="5 6">
    <name type="scientific">Danxiaibacter flavus</name>
    <dbReference type="NCBI Taxonomy" id="3049108"/>
    <lineage>
        <taxon>Bacteria</taxon>
        <taxon>Pseudomonadati</taxon>
        <taxon>Bacteroidota</taxon>
        <taxon>Chitinophagia</taxon>
        <taxon>Chitinophagales</taxon>
        <taxon>Chitinophagaceae</taxon>
        <taxon>Danxiaibacter</taxon>
    </lineage>
</organism>
<dbReference type="RefSeq" id="WP_369327930.1">
    <property type="nucleotide sequence ID" value="NZ_JAULBC010000001.1"/>
</dbReference>
<keyword evidence="3 5" id="KW-0418">Kinase</keyword>
<name>A0ABV3ZBB9_9BACT</name>
<dbReference type="Proteomes" id="UP001560573">
    <property type="component" value="Unassembled WGS sequence"/>
</dbReference>
<dbReference type="Gene3D" id="3.40.1190.20">
    <property type="match status" value="1"/>
</dbReference>
<dbReference type="GO" id="GO:0016301">
    <property type="term" value="F:kinase activity"/>
    <property type="evidence" value="ECO:0007669"/>
    <property type="project" value="UniProtKB-KW"/>
</dbReference>
<dbReference type="CDD" id="cd01166">
    <property type="entry name" value="KdgK"/>
    <property type="match status" value="1"/>
</dbReference>
<evidence type="ECO:0000313" key="5">
    <source>
        <dbReference type="EMBL" id="MEX6686534.1"/>
    </source>
</evidence>
<dbReference type="EMBL" id="JAULBC010000001">
    <property type="protein sequence ID" value="MEX6686534.1"/>
    <property type="molecule type" value="Genomic_DNA"/>
</dbReference>
<comment type="similarity">
    <text evidence="1">Belongs to the carbohydrate kinase PfkB family.</text>
</comment>
<sequence length="339" mass="38019">MKKVLCFGELLLRMSPQLHGKWMHDNVMSVYVGGAELNVATALTKWELPVGYCTALPHNYLATEIVEELKQKKIDTSSIHFGGERIGLYYLPQGADLKHAGVIYDRAYSSFGELTTGVIDWDTVLNDVSWFHFSAISPALSRRAADVCKEALEVAHKKGIFISVDLNYRSKLWQYGEKPVSVMRELVEYCDMVMGNIWAANTLLGIEIDHDIHQKGTKEAYLAHAEKTSKAIEETFHKCHTVANTFRFDNGEEGIRYYTTLFTNKAQHFSAEYVADSITDKVGSGDCFMAGLIYGLYHKHPPQEVIDFATAAAFGKLSETGDATNQTIEDVRQKIIHHG</sequence>
<dbReference type="InterPro" id="IPR050306">
    <property type="entry name" value="PfkB_Carbo_kinase"/>
</dbReference>
<evidence type="ECO:0000259" key="4">
    <source>
        <dbReference type="Pfam" id="PF00294"/>
    </source>
</evidence>
<reference evidence="5 6" key="1">
    <citation type="submission" date="2023-07" db="EMBL/GenBank/DDBJ databases">
        <authorList>
            <person name="Lian W.-H."/>
        </authorList>
    </citation>
    <scope>NUCLEOTIDE SEQUENCE [LARGE SCALE GENOMIC DNA]</scope>
    <source>
        <strain evidence="5 6">SYSU DXS3180</strain>
    </source>
</reference>
<dbReference type="PANTHER" id="PTHR43085">
    <property type="entry name" value="HEXOKINASE FAMILY MEMBER"/>
    <property type="match status" value="1"/>
</dbReference>
<dbReference type="InterPro" id="IPR029056">
    <property type="entry name" value="Ribokinase-like"/>
</dbReference>
<evidence type="ECO:0000313" key="6">
    <source>
        <dbReference type="Proteomes" id="UP001560573"/>
    </source>
</evidence>
<dbReference type="Pfam" id="PF00294">
    <property type="entry name" value="PfkB"/>
    <property type="match status" value="1"/>
</dbReference>
<protein>
    <submittedName>
        <fullName evidence="5">Sugar kinase</fullName>
    </submittedName>
</protein>
<dbReference type="SUPFAM" id="SSF53613">
    <property type="entry name" value="Ribokinase-like"/>
    <property type="match status" value="1"/>
</dbReference>